<organism evidence="1 2">
    <name type="scientific">Bowmanella yangjiangensis</name>
    <dbReference type="NCBI Taxonomy" id="2811230"/>
    <lineage>
        <taxon>Bacteria</taxon>
        <taxon>Pseudomonadati</taxon>
        <taxon>Pseudomonadota</taxon>
        <taxon>Gammaproteobacteria</taxon>
        <taxon>Alteromonadales</taxon>
        <taxon>Alteromonadaceae</taxon>
        <taxon>Bowmanella</taxon>
    </lineage>
</organism>
<dbReference type="PANTHER" id="PTHR43283:SF7">
    <property type="entry name" value="BETA-LACTAMASE-RELATED DOMAIN-CONTAINING PROTEIN"/>
    <property type="match status" value="1"/>
</dbReference>
<protein>
    <submittedName>
        <fullName evidence="1">Serine hydrolase</fullName>
    </submittedName>
</protein>
<gene>
    <name evidence="1" type="ORF">J0A65_06235</name>
</gene>
<dbReference type="EMBL" id="JAFKCS010000004">
    <property type="protein sequence ID" value="MBN7819454.1"/>
    <property type="molecule type" value="Genomic_DNA"/>
</dbReference>
<reference evidence="1 2" key="1">
    <citation type="submission" date="2021-03" db="EMBL/GenBank/DDBJ databases">
        <title>novel species isolated from a fishpond in China.</title>
        <authorList>
            <person name="Lu H."/>
            <person name="Cai Z."/>
        </authorList>
    </citation>
    <scope>NUCLEOTIDE SEQUENCE [LARGE SCALE GENOMIC DNA]</scope>
    <source>
        <strain evidence="1 2">Y57</strain>
    </source>
</reference>
<dbReference type="Proteomes" id="UP000663992">
    <property type="component" value="Unassembled WGS sequence"/>
</dbReference>
<dbReference type="RefSeq" id="WP_206593279.1">
    <property type="nucleotide sequence ID" value="NZ_JAFKCS010000004.1"/>
</dbReference>
<evidence type="ECO:0000313" key="2">
    <source>
        <dbReference type="Proteomes" id="UP000663992"/>
    </source>
</evidence>
<name>A0ABS3CQS7_9ALTE</name>
<sequence>MKKTGVALLLLGGLVASSPAWLGFGLWRLPDAVDVAVSMGAKLGCSGHFISGFEDQRILSDLASYSPANSLLTLTYTANTATADLLGISQASATYRPGLGCTLDIGNTHGLEGLQGKPTDLANNNAAIPVSIRPAWQASLDSLLAQDNQQGLDTRALLVVKDGQIIAESYGPGVSDSTPLLGWSMGKSVTAILLGRMQTLGAVKINQNALFSDWQNDARAGIRLENMLQMTSGLGFDETYAPGTDATKMLFGAHAAAQLPLLSSAAYKAGSYFDYSSGTTNLLMRYMRDQLGSEQALLDMLYQQLAAPLGLTTLVIEPDPSGVLVGSSYIYASGRDWAGLGNLMLAEGVWQGKTLLSADWVQRTQQPNRSDNDRRYGYQFWLNAADREDKSSWRWPQLPADAYAMLGNRKQVVMIIPSLDMVFVRLGWSKQEYPTEQNILQLLTTES</sequence>
<dbReference type="Gene3D" id="3.40.710.10">
    <property type="entry name" value="DD-peptidase/beta-lactamase superfamily"/>
    <property type="match status" value="1"/>
</dbReference>
<evidence type="ECO:0000313" key="1">
    <source>
        <dbReference type="EMBL" id="MBN7819454.1"/>
    </source>
</evidence>
<proteinExistence type="predicted"/>
<dbReference type="InterPro" id="IPR012338">
    <property type="entry name" value="Beta-lactam/transpept-like"/>
</dbReference>
<keyword evidence="2" id="KW-1185">Reference proteome</keyword>
<dbReference type="PANTHER" id="PTHR43283">
    <property type="entry name" value="BETA-LACTAMASE-RELATED"/>
    <property type="match status" value="1"/>
</dbReference>
<comment type="caution">
    <text evidence="1">The sequence shown here is derived from an EMBL/GenBank/DDBJ whole genome shotgun (WGS) entry which is preliminary data.</text>
</comment>
<accession>A0ABS3CQS7</accession>
<keyword evidence="1" id="KW-0378">Hydrolase</keyword>
<dbReference type="InterPro" id="IPR050789">
    <property type="entry name" value="Diverse_Enzym_Activities"/>
</dbReference>
<dbReference type="SUPFAM" id="SSF56601">
    <property type="entry name" value="beta-lactamase/transpeptidase-like"/>
    <property type="match status" value="1"/>
</dbReference>
<dbReference type="GO" id="GO:0016787">
    <property type="term" value="F:hydrolase activity"/>
    <property type="evidence" value="ECO:0007669"/>
    <property type="project" value="UniProtKB-KW"/>
</dbReference>